<evidence type="ECO:0008006" key="3">
    <source>
        <dbReference type="Google" id="ProtNLM"/>
    </source>
</evidence>
<reference evidence="1 2" key="2">
    <citation type="journal article" date="2013" name="Biotechnol. Biofuels">
        <title>Global transcriptome analysis of Clostridium thermocellum ATCC 27405 during growth on dilute acid pretreated Populus and switchgrass.</title>
        <authorList>
            <person name="Wilson C.M."/>
            <person name="Rodriguez M.Jr."/>
            <person name="Johnson C.M."/>
            <person name="Martin S.L."/>
            <person name="Chu T.M."/>
            <person name="Wolfinger R.D."/>
            <person name="Hauser L.J."/>
            <person name="Land M.L."/>
            <person name="Klingeman D.M."/>
            <person name="Syed M.H."/>
            <person name="Ragauskas A.J."/>
            <person name="Tschaplinski T.J."/>
            <person name="Mielenz J.R."/>
            <person name="Brown S.D."/>
        </authorList>
    </citation>
    <scope>NUCLEOTIDE SEQUENCE [LARGE SCALE GENOMIC DNA]</scope>
    <source>
        <strain evidence="2">ATCC 27405 / DSM 1237 / JCM 9322 / NBRC 103400 / NCIMB 10682 / NRRL B-4536 / VPI 7372</strain>
    </source>
</reference>
<evidence type="ECO:0000313" key="1">
    <source>
        <dbReference type="EMBL" id="AEO12447.1"/>
    </source>
</evidence>
<organism evidence="1 2">
    <name type="scientific">Acetivibrio thermocellus (strain ATCC 27405 / DSM 1237 / JCM 9322 / NBRC 103400 / NCIMB 10682 / NRRL B-4536 / VPI 7372)</name>
    <name type="common">Clostridium thermocellum</name>
    <dbReference type="NCBI Taxonomy" id="203119"/>
    <lineage>
        <taxon>Bacteria</taxon>
        <taxon>Bacillati</taxon>
        <taxon>Bacillota</taxon>
        <taxon>Clostridia</taxon>
        <taxon>Eubacteriales</taxon>
        <taxon>Oscillospiraceae</taxon>
        <taxon>Acetivibrio</taxon>
    </lineage>
</organism>
<dbReference type="SUPFAM" id="SSF57802">
    <property type="entry name" value="Rubredoxin-like"/>
    <property type="match status" value="1"/>
</dbReference>
<dbReference type="RefSeq" id="WP_020458093.1">
    <property type="nucleotide sequence ID" value="NC_009012.1"/>
</dbReference>
<dbReference type="Proteomes" id="UP000002145">
    <property type="component" value="Chromosome"/>
</dbReference>
<dbReference type="GeneID" id="43499794"/>
<dbReference type="EMBL" id="CP000568">
    <property type="protein sequence ID" value="AEO12447.1"/>
    <property type="molecule type" value="Genomic_DNA"/>
</dbReference>
<accession>G2JCC5</accession>
<reference evidence="2" key="1">
    <citation type="submission" date="2007-02" db="EMBL/GenBank/DDBJ databases">
        <title>Complete sequence of Clostridium thermocellum ATCC 27405.</title>
        <authorList>
            <consortium name="US DOE Joint Genome Institute"/>
            <person name="Copeland A."/>
            <person name="Lucas S."/>
            <person name="Lapidus A."/>
            <person name="Barry K."/>
            <person name="Detter J.C."/>
            <person name="Glavina del Rio T."/>
            <person name="Hammon N."/>
            <person name="Israni S."/>
            <person name="Dalin E."/>
            <person name="Tice H."/>
            <person name="Pitluck S."/>
            <person name="Chertkov O."/>
            <person name="Brettin T."/>
            <person name="Bruce D."/>
            <person name="Han C."/>
            <person name="Tapia R."/>
            <person name="Gilna P."/>
            <person name="Schmutz J."/>
            <person name="Larimer F."/>
            <person name="Land M."/>
            <person name="Hauser L."/>
            <person name="Kyrpides N."/>
            <person name="Mikhailova N."/>
            <person name="Wu J.H.D."/>
            <person name="Newcomb M."/>
            <person name="Richardson P."/>
        </authorList>
    </citation>
    <scope>NUCLEOTIDE SEQUENCE [LARGE SCALE GENOMIC DNA]</scope>
    <source>
        <strain evidence="2">ATCC 27405 / DSM 1237 / JCM 9322 / NBRC 103400 / NCIMB 10682 / NRRL B-4536 / VPI 7372</strain>
    </source>
</reference>
<dbReference type="HOGENOM" id="CLU_2988788_0_0_9"/>
<keyword evidence="2" id="KW-1185">Reference proteome</keyword>
<gene>
    <name evidence="1" type="ordered locus">Cthe_3397</name>
</gene>
<dbReference type="KEGG" id="cth:Cthe_3397"/>
<evidence type="ECO:0000313" key="2">
    <source>
        <dbReference type="Proteomes" id="UP000002145"/>
    </source>
</evidence>
<dbReference type="STRING" id="203119.Cthe_3397"/>
<name>G2JCC5_ACET2</name>
<sequence>MRVFKCGCCGYKAPEYMFAYGRGREYGEHPEHRYCPQCHQSIDWYGYGIFWVSEQAS</sequence>
<protein>
    <recommendedName>
        <fullName evidence="3">Rubredoxin-like domain-containing protein</fullName>
    </recommendedName>
</protein>
<dbReference type="AlphaFoldDB" id="G2JCC5"/>
<proteinExistence type="predicted"/>